<evidence type="ECO:0000256" key="1">
    <source>
        <dbReference type="SAM" id="MobiDB-lite"/>
    </source>
</evidence>
<keyword evidence="3" id="KW-1185">Reference proteome</keyword>
<evidence type="ECO:0000313" key="3">
    <source>
        <dbReference type="Proteomes" id="UP001642360"/>
    </source>
</evidence>
<evidence type="ECO:0000313" key="2">
    <source>
        <dbReference type="EMBL" id="CAK9181769.1"/>
    </source>
</evidence>
<feature type="non-terminal residue" evidence="2">
    <location>
        <position position="61"/>
    </location>
</feature>
<dbReference type="EMBL" id="CAUOFW020008161">
    <property type="protein sequence ID" value="CAK9181769.1"/>
    <property type="molecule type" value="Genomic_DNA"/>
</dbReference>
<organism evidence="2 3">
    <name type="scientific">Ilex paraguariensis</name>
    <name type="common">yerba mate</name>
    <dbReference type="NCBI Taxonomy" id="185542"/>
    <lineage>
        <taxon>Eukaryota</taxon>
        <taxon>Viridiplantae</taxon>
        <taxon>Streptophyta</taxon>
        <taxon>Embryophyta</taxon>
        <taxon>Tracheophyta</taxon>
        <taxon>Spermatophyta</taxon>
        <taxon>Magnoliopsida</taxon>
        <taxon>eudicotyledons</taxon>
        <taxon>Gunneridae</taxon>
        <taxon>Pentapetalae</taxon>
        <taxon>asterids</taxon>
        <taxon>campanulids</taxon>
        <taxon>Aquifoliales</taxon>
        <taxon>Aquifoliaceae</taxon>
        <taxon>Ilex</taxon>
    </lineage>
</organism>
<name>A0ABC8ULC4_9AQUA</name>
<comment type="caution">
    <text evidence="2">The sequence shown here is derived from an EMBL/GenBank/DDBJ whole genome shotgun (WGS) entry which is preliminary data.</text>
</comment>
<dbReference type="Proteomes" id="UP001642360">
    <property type="component" value="Unassembled WGS sequence"/>
</dbReference>
<protein>
    <submittedName>
        <fullName evidence="2">Uncharacterized protein</fullName>
    </submittedName>
</protein>
<gene>
    <name evidence="2" type="ORF">ILEXP_LOCUS51878</name>
</gene>
<accession>A0ABC8ULC4</accession>
<feature type="compositionally biased region" description="Basic residues" evidence="1">
    <location>
        <begin position="11"/>
        <end position="22"/>
    </location>
</feature>
<proteinExistence type="predicted"/>
<sequence>MAPSVGDPTEKKKHNPHTKSIKAKNLMCERQVDRPAHEPHDNLVLAIKGHELHFWFLTMEG</sequence>
<dbReference type="AlphaFoldDB" id="A0ABC8ULC4"/>
<feature type="region of interest" description="Disordered" evidence="1">
    <location>
        <begin position="1"/>
        <end position="24"/>
    </location>
</feature>
<reference evidence="2 3" key="1">
    <citation type="submission" date="2024-02" db="EMBL/GenBank/DDBJ databases">
        <authorList>
            <person name="Vignale AGUSTIN F."/>
            <person name="Sosa J E."/>
            <person name="Modenutti C."/>
        </authorList>
    </citation>
    <scope>NUCLEOTIDE SEQUENCE [LARGE SCALE GENOMIC DNA]</scope>
</reference>